<keyword evidence="4" id="KW-0460">Magnesium</keyword>
<dbReference type="PRINTS" id="PR00502">
    <property type="entry name" value="NUDIXFAMILY"/>
</dbReference>
<dbReference type="PROSITE" id="PS00893">
    <property type="entry name" value="NUDIX_BOX"/>
    <property type="match status" value="1"/>
</dbReference>
<dbReference type="GO" id="GO:0016787">
    <property type="term" value="F:hydrolase activity"/>
    <property type="evidence" value="ECO:0007669"/>
    <property type="project" value="UniProtKB-KW"/>
</dbReference>
<name>A0A2T0Z5S9_9ACTN</name>
<evidence type="ECO:0000256" key="5">
    <source>
        <dbReference type="RuleBase" id="RU003476"/>
    </source>
</evidence>
<evidence type="ECO:0000259" key="6">
    <source>
        <dbReference type="PROSITE" id="PS51462"/>
    </source>
</evidence>
<reference evidence="7 8" key="1">
    <citation type="submission" date="2018-03" db="EMBL/GenBank/DDBJ databases">
        <title>Genomic Encyclopedia of Archaeal and Bacterial Type Strains, Phase II (KMG-II): from individual species to whole genera.</title>
        <authorList>
            <person name="Goeker M."/>
        </authorList>
    </citation>
    <scope>NUCLEOTIDE SEQUENCE [LARGE SCALE GENOMIC DNA]</scope>
    <source>
        <strain evidence="7 8">DSM 100065</strain>
    </source>
</reference>
<proteinExistence type="inferred from homology"/>
<dbReference type="InterPro" id="IPR020476">
    <property type="entry name" value="Nudix_hydrolase"/>
</dbReference>
<organism evidence="7 8">
    <name type="scientific">Antricoccus suffuscus</name>
    <dbReference type="NCBI Taxonomy" id="1629062"/>
    <lineage>
        <taxon>Bacteria</taxon>
        <taxon>Bacillati</taxon>
        <taxon>Actinomycetota</taxon>
        <taxon>Actinomycetes</taxon>
        <taxon>Geodermatophilales</taxon>
        <taxon>Antricoccaceae</taxon>
        <taxon>Antricoccus</taxon>
    </lineage>
</organism>
<feature type="domain" description="Nudix hydrolase" evidence="6">
    <location>
        <begin position="152"/>
        <end position="286"/>
    </location>
</feature>
<evidence type="ECO:0000313" key="7">
    <source>
        <dbReference type="EMBL" id="PRZ31699.1"/>
    </source>
</evidence>
<dbReference type="InterPro" id="IPR000086">
    <property type="entry name" value="NUDIX_hydrolase_dom"/>
</dbReference>
<dbReference type="Gene3D" id="3.90.79.10">
    <property type="entry name" value="Nucleoside Triphosphate Pyrophosphohydrolase"/>
    <property type="match status" value="1"/>
</dbReference>
<comment type="similarity">
    <text evidence="2 5">Belongs to the Nudix hydrolase family.</text>
</comment>
<dbReference type="PANTHER" id="PTHR43046">
    <property type="entry name" value="GDP-MANNOSE MANNOSYL HYDROLASE"/>
    <property type="match status" value="1"/>
</dbReference>
<dbReference type="PROSITE" id="PS51462">
    <property type="entry name" value="NUDIX"/>
    <property type="match status" value="1"/>
</dbReference>
<comment type="caution">
    <text evidence="7">The sequence shown here is derived from an EMBL/GenBank/DDBJ whole genome shotgun (WGS) entry which is preliminary data.</text>
</comment>
<dbReference type="PANTHER" id="PTHR43046:SF12">
    <property type="entry name" value="GDP-MANNOSE MANNOSYL HYDROLASE"/>
    <property type="match status" value="1"/>
</dbReference>
<evidence type="ECO:0000256" key="4">
    <source>
        <dbReference type="ARBA" id="ARBA00022842"/>
    </source>
</evidence>
<sequence length="297" mass="32183">MSQDWSVLASTSADVSVKLVGRDELYADVELFNGSTCVGTATVTKVRDGVAAISWVADPSVSIGGYAGALRALIRRALDNQGFSRVETSVPADDPRAVSIAMRTGIRREGIARQSIRRDTELVDAAIFAAVAGDPATDTPAGYTHMLDSVLPKKRLISHVVMSDRDGRILLCKTTFKRDWELPGGIVEPGENPVDAAQREVLEEIGVDIEIGRLLVLDWLPPYLGWGDAIELLYDGGEYDAAYLDTLVYDLREITGARWCTPDEAAELVSPLNARRLGLVAPRKPDATLHLRDGVPT</sequence>
<dbReference type="InterPro" id="IPR015797">
    <property type="entry name" value="NUDIX_hydrolase-like_dom_sf"/>
</dbReference>
<accession>A0A2T0Z5S9</accession>
<dbReference type="SUPFAM" id="SSF55729">
    <property type="entry name" value="Acyl-CoA N-acyltransferases (Nat)"/>
    <property type="match status" value="1"/>
</dbReference>
<dbReference type="InterPro" id="IPR016181">
    <property type="entry name" value="Acyl_CoA_acyltransferase"/>
</dbReference>
<dbReference type="InterPro" id="IPR020084">
    <property type="entry name" value="NUDIX_hydrolase_CS"/>
</dbReference>
<dbReference type="RefSeq" id="WP_202862716.1">
    <property type="nucleotide sequence ID" value="NZ_PVUE01000027.1"/>
</dbReference>
<evidence type="ECO:0000256" key="1">
    <source>
        <dbReference type="ARBA" id="ARBA00001946"/>
    </source>
</evidence>
<dbReference type="EMBL" id="PVUE01000027">
    <property type="protein sequence ID" value="PRZ31699.1"/>
    <property type="molecule type" value="Genomic_DNA"/>
</dbReference>
<dbReference type="Pfam" id="PF00293">
    <property type="entry name" value="NUDIX"/>
    <property type="match status" value="1"/>
</dbReference>
<comment type="cofactor">
    <cofactor evidence="1">
        <name>Mg(2+)</name>
        <dbReference type="ChEBI" id="CHEBI:18420"/>
    </cofactor>
</comment>
<dbReference type="SUPFAM" id="SSF55811">
    <property type="entry name" value="Nudix"/>
    <property type="match status" value="1"/>
</dbReference>
<evidence type="ECO:0000256" key="3">
    <source>
        <dbReference type="ARBA" id="ARBA00022801"/>
    </source>
</evidence>
<dbReference type="Gene3D" id="3.40.630.30">
    <property type="match status" value="1"/>
</dbReference>
<protein>
    <submittedName>
        <fullName evidence="7">ADP-ribose pyrophosphatase YjhB (NUDIX family)</fullName>
    </submittedName>
</protein>
<keyword evidence="8" id="KW-1185">Reference proteome</keyword>
<keyword evidence="3 5" id="KW-0378">Hydrolase</keyword>
<evidence type="ECO:0000313" key="8">
    <source>
        <dbReference type="Proteomes" id="UP000237752"/>
    </source>
</evidence>
<dbReference type="AlphaFoldDB" id="A0A2T0Z5S9"/>
<dbReference type="Proteomes" id="UP000237752">
    <property type="component" value="Unassembled WGS sequence"/>
</dbReference>
<gene>
    <name evidence="7" type="ORF">CLV47_12735</name>
</gene>
<dbReference type="CDD" id="cd18876">
    <property type="entry name" value="NUDIX_Hydrolase"/>
    <property type="match status" value="1"/>
</dbReference>
<evidence type="ECO:0000256" key="2">
    <source>
        <dbReference type="ARBA" id="ARBA00005582"/>
    </source>
</evidence>